<dbReference type="EC" id="3.1.-.-" evidence="3"/>
<dbReference type="AlphaFoldDB" id="A0A5B9PIP3"/>
<proteinExistence type="predicted"/>
<evidence type="ECO:0000259" key="2">
    <source>
        <dbReference type="SMART" id="SM00471"/>
    </source>
</evidence>
<evidence type="ECO:0000313" key="3">
    <source>
        <dbReference type="EMBL" id="QEG24556.1"/>
    </source>
</evidence>
<dbReference type="InterPro" id="IPR006674">
    <property type="entry name" value="HD_domain"/>
</dbReference>
<dbReference type="PANTHER" id="PTHR37294:SF1">
    <property type="entry name" value="3'-5' EXORIBONUCLEASE YHAM"/>
    <property type="match status" value="1"/>
</dbReference>
<dbReference type="InterPro" id="IPR006675">
    <property type="entry name" value="HDIG_dom"/>
</dbReference>
<dbReference type="RefSeq" id="WP_075083876.1">
    <property type="nucleotide sequence ID" value="NZ_CP042912.1"/>
</dbReference>
<dbReference type="EMBL" id="CP042912">
    <property type="protein sequence ID" value="QEG24556.1"/>
    <property type="molecule type" value="Genomic_DNA"/>
</dbReference>
<gene>
    <name evidence="3" type="primary">yhaM</name>
    <name evidence="3" type="ORF">MFFC18_44760</name>
</gene>
<feature type="domain" description="HD/PDEase" evidence="2">
    <location>
        <begin position="157"/>
        <end position="295"/>
    </location>
</feature>
<dbReference type="GO" id="GO:0016787">
    <property type="term" value="F:hydrolase activity"/>
    <property type="evidence" value="ECO:0007669"/>
    <property type="project" value="UniProtKB-KW"/>
</dbReference>
<evidence type="ECO:0000256" key="1">
    <source>
        <dbReference type="ARBA" id="ARBA00022801"/>
    </source>
</evidence>
<dbReference type="GO" id="GO:0031125">
    <property type="term" value="P:rRNA 3'-end processing"/>
    <property type="evidence" value="ECO:0007669"/>
    <property type="project" value="TreeGrafter"/>
</dbReference>
<dbReference type="Pfam" id="PF01336">
    <property type="entry name" value="tRNA_anti-codon"/>
    <property type="match status" value="1"/>
</dbReference>
<evidence type="ECO:0000313" key="4">
    <source>
        <dbReference type="Proteomes" id="UP000322214"/>
    </source>
</evidence>
<keyword evidence="1 3" id="KW-0378">Hydrolase</keyword>
<dbReference type="STRING" id="980251.GCA_001642875_01093"/>
<dbReference type="CDD" id="cd00077">
    <property type="entry name" value="HDc"/>
    <property type="match status" value="1"/>
</dbReference>
<dbReference type="Gene3D" id="1.10.3210.10">
    <property type="entry name" value="Hypothetical protein af1432"/>
    <property type="match status" value="1"/>
</dbReference>
<dbReference type="OrthoDB" id="9778453at2"/>
<dbReference type="NCBIfam" id="TIGR00277">
    <property type="entry name" value="HDIG"/>
    <property type="match status" value="1"/>
</dbReference>
<dbReference type="SUPFAM" id="SSF109604">
    <property type="entry name" value="HD-domain/PDEase-like"/>
    <property type="match status" value="1"/>
</dbReference>
<dbReference type="KEGG" id="mff:MFFC18_44760"/>
<protein>
    <submittedName>
        <fullName evidence="3">3'-5' exoribonuclease YhaM</fullName>
        <ecNumber evidence="3">3.1.-.-</ecNumber>
    </submittedName>
</protein>
<dbReference type="SMART" id="SM00471">
    <property type="entry name" value="HDc"/>
    <property type="match status" value="1"/>
</dbReference>
<dbReference type="Gene3D" id="2.40.50.140">
    <property type="entry name" value="Nucleic acid-binding proteins"/>
    <property type="match status" value="1"/>
</dbReference>
<dbReference type="InterPro" id="IPR050798">
    <property type="entry name" value="YhaM_exoribonuc/phosphodiest"/>
</dbReference>
<keyword evidence="4" id="KW-1185">Reference proteome</keyword>
<organism evidence="3 4">
    <name type="scientific">Mariniblastus fucicola</name>
    <dbReference type="NCBI Taxonomy" id="980251"/>
    <lineage>
        <taxon>Bacteria</taxon>
        <taxon>Pseudomonadati</taxon>
        <taxon>Planctomycetota</taxon>
        <taxon>Planctomycetia</taxon>
        <taxon>Pirellulales</taxon>
        <taxon>Pirellulaceae</taxon>
        <taxon>Mariniblastus</taxon>
    </lineage>
</organism>
<sequence length="319" mass="35939">MTRRFVNELGDGENLDQVFLASEKQLRTNRNGNLYLQLRVSDRTGSLTAMLWNAQQKHFDCFENGDYVTVKGTAQVYNGSMQVLAREIKKSDGKVDEADFITLSTQKLESMVARLAEMLRSISSEPLRNLAECFLLDEDFMSSLKRAPAGVKNHHAYHGGLLDHMLSLMEVSLLVAPRYPELDQDLLLFGAFLHDLGKTRELTYSPDLGYSDQGQLLGHMVQGVVMLDEKIAEVEKQTDTEFPGKIADQLRHMIVSHHGTLEFGSPKVPMTLEAVALHYLDSLDAKLHSFQQLIEDDVNPNSAWTVYHPSIGRKIYKGK</sequence>
<dbReference type="SUPFAM" id="SSF50249">
    <property type="entry name" value="Nucleic acid-binding proteins"/>
    <property type="match status" value="1"/>
</dbReference>
<dbReference type="Proteomes" id="UP000322214">
    <property type="component" value="Chromosome"/>
</dbReference>
<dbReference type="CDD" id="cd04492">
    <property type="entry name" value="YhaM_OBF_like"/>
    <property type="match status" value="1"/>
</dbReference>
<dbReference type="InterPro" id="IPR004365">
    <property type="entry name" value="NA-bd_OB_tRNA"/>
</dbReference>
<name>A0A5B9PIP3_9BACT</name>
<accession>A0A5B9PIP3</accession>
<dbReference type="GO" id="GO:0003676">
    <property type="term" value="F:nucleic acid binding"/>
    <property type="evidence" value="ECO:0007669"/>
    <property type="project" value="InterPro"/>
</dbReference>
<reference evidence="3 4" key="1">
    <citation type="submission" date="2019-08" db="EMBL/GenBank/DDBJ databases">
        <title>Deep-cultivation of Planctomycetes and their phenomic and genomic characterization uncovers novel biology.</title>
        <authorList>
            <person name="Wiegand S."/>
            <person name="Jogler M."/>
            <person name="Boedeker C."/>
            <person name="Pinto D."/>
            <person name="Vollmers J."/>
            <person name="Rivas-Marin E."/>
            <person name="Kohn T."/>
            <person name="Peeters S.H."/>
            <person name="Heuer A."/>
            <person name="Rast P."/>
            <person name="Oberbeckmann S."/>
            <person name="Bunk B."/>
            <person name="Jeske O."/>
            <person name="Meyerdierks A."/>
            <person name="Storesund J.E."/>
            <person name="Kallscheuer N."/>
            <person name="Luecker S."/>
            <person name="Lage O.M."/>
            <person name="Pohl T."/>
            <person name="Merkel B.J."/>
            <person name="Hornburger P."/>
            <person name="Mueller R.-W."/>
            <person name="Bruemmer F."/>
            <person name="Labrenz M."/>
            <person name="Spormann A.M."/>
            <person name="Op den Camp H."/>
            <person name="Overmann J."/>
            <person name="Amann R."/>
            <person name="Jetten M.S.M."/>
            <person name="Mascher T."/>
            <person name="Medema M.H."/>
            <person name="Devos D.P."/>
            <person name="Kaster A.-K."/>
            <person name="Ovreas L."/>
            <person name="Rohde M."/>
            <person name="Galperin M.Y."/>
            <person name="Jogler C."/>
        </authorList>
    </citation>
    <scope>NUCLEOTIDE SEQUENCE [LARGE SCALE GENOMIC DNA]</scope>
    <source>
        <strain evidence="3 4">FC18</strain>
    </source>
</reference>
<dbReference type="Pfam" id="PF01966">
    <property type="entry name" value="HD"/>
    <property type="match status" value="1"/>
</dbReference>
<dbReference type="InterPro" id="IPR012340">
    <property type="entry name" value="NA-bd_OB-fold"/>
</dbReference>
<dbReference type="PANTHER" id="PTHR37294">
    <property type="entry name" value="3'-5' EXORIBONUCLEASE YHAM"/>
    <property type="match status" value="1"/>
</dbReference>
<dbReference type="InterPro" id="IPR003607">
    <property type="entry name" value="HD/PDEase_dom"/>
</dbReference>